<comment type="caution">
    <text evidence="3">The sequence shown here is derived from an EMBL/GenBank/DDBJ whole genome shotgun (WGS) entry which is preliminary data.</text>
</comment>
<evidence type="ECO:0000313" key="4">
    <source>
        <dbReference type="Proteomes" id="UP000031036"/>
    </source>
</evidence>
<keyword evidence="1" id="KW-0732">Signal</keyword>
<dbReference type="EMBL" id="JPKZ01001279">
    <property type="protein sequence ID" value="KHN82963.1"/>
    <property type="molecule type" value="Genomic_DNA"/>
</dbReference>
<proteinExistence type="predicted"/>
<dbReference type="Proteomes" id="UP000031036">
    <property type="component" value="Unassembled WGS sequence"/>
</dbReference>
<feature type="signal peptide" evidence="1">
    <location>
        <begin position="1"/>
        <end position="18"/>
    </location>
</feature>
<dbReference type="Pfam" id="PF01764">
    <property type="entry name" value="Lipase_3"/>
    <property type="match status" value="1"/>
</dbReference>
<organism evidence="3 4">
    <name type="scientific">Toxocara canis</name>
    <name type="common">Canine roundworm</name>
    <dbReference type="NCBI Taxonomy" id="6265"/>
    <lineage>
        <taxon>Eukaryota</taxon>
        <taxon>Metazoa</taxon>
        <taxon>Ecdysozoa</taxon>
        <taxon>Nematoda</taxon>
        <taxon>Chromadorea</taxon>
        <taxon>Rhabditida</taxon>
        <taxon>Spirurina</taxon>
        <taxon>Ascaridomorpha</taxon>
        <taxon>Ascaridoidea</taxon>
        <taxon>Toxocaridae</taxon>
        <taxon>Toxocara</taxon>
    </lineage>
</organism>
<feature type="domain" description="Fungal lipase-type" evidence="2">
    <location>
        <begin position="268"/>
        <end position="408"/>
    </location>
</feature>
<reference evidence="3 4" key="1">
    <citation type="submission" date="2014-11" db="EMBL/GenBank/DDBJ databases">
        <title>Genetic blueprint of the zoonotic pathogen Toxocara canis.</title>
        <authorList>
            <person name="Zhu X.-Q."/>
            <person name="Korhonen P.K."/>
            <person name="Cai H."/>
            <person name="Young N.D."/>
            <person name="Nejsum P."/>
            <person name="von Samson-Himmelstjerna G."/>
            <person name="Boag P.R."/>
            <person name="Tan P."/>
            <person name="Li Q."/>
            <person name="Min J."/>
            <person name="Yang Y."/>
            <person name="Wang X."/>
            <person name="Fang X."/>
            <person name="Hall R.S."/>
            <person name="Hofmann A."/>
            <person name="Sternberg P.W."/>
            <person name="Jex A.R."/>
            <person name="Gasser R.B."/>
        </authorList>
    </citation>
    <scope>NUCLEOTIDE SEQUENCE [LARGE SCALE GENOMIC DNA]</scope>
    <source>
        <strain evidence="3">PN_DK_2014</strain>
    </source>
</reference>
<accession>A0A0B2VN15</accession>
<dbReference type="InterPro" id="IPR029058">
    <property type="entry name" value="AB_hydrolase_fold"/>
</dbReference>
<dbReference type="OMA" id="PFRYRVI"/>
<dbReference type="OrthoDB" id="426718at2759"/>
<dbReference type="AlphaFoldDB" id="A0A0B2VN15"/>
<sequence length="490" mass="54313">MFLLLTSAVVLIATNIEAGNVALCKDQKDCATCAQSYIYVFGFREYCRWCVSSQSCGGPFACAPGSGVVQREPFECPTKAPIVKGRRYTDKLGRSLFALCLAVKEADPTLCLANNRPDMFLLLTSAVVLIATNIEAGNVALCKDQKDCATCAQSYIYVFGFREYCRWCVSSQSCGGPFACAPGSGVVQREPFECPTKAPIVKGRRYTDKLGRSLFALCLAVKEADPTLCLANNRPDVKLVRRYDVECDPSHNHCAAMLAVSDAAKSIYVVYKSSNMDRQLITEFVHSIAAQLGAWEKFHAGAGVMTYFYGAFQRLFVDSGMKTDLAKLKEKYPGYKVWVTGHSLGGSLAAMTALYLVNQTIFPADRVRLVTFGEPRTGNVAFARAVEENIKFRYRVVHRNDLVTNVPTSMDPAGVFVTTAIAERQPHFYRHLVFYDNDMKRGDTFDVCDLSEDHSCRNLAAANNILDHTNYFGINADEYLKEKCKKDLLN</sequence>
<keyword evidence="4" id="KW-1185">Reference proteome</keyword>
<evidence type="ECO:0000313" key="3">
    <source>
        <dbReference type="EMBL" id="KHN82963.1"/>
    </source>
</evidence>
<dbReference type="STRING" id="6265.A0A0B2VN15"/>
<gene>
    <name evidence="3" type="primary">ZK262.3</name>
    <name evidence="3" type="ORF">Tcan_13527</name>
</gene>
<dbReference type="SUPFAM" id="SSF53474">
    <property type="entry name" value="alpha/beta-Hydrolases"/>
    <property type="match status" value="1"/>
</dbReference>
<dbReference type="GO" id="GO:0006629">
    <property type="term" value="P:lipid metabolic process"/>
    <property type="evidence" value="ECO:0007669"/>
    <property type="project" value="InterPro"/>
</dbReference>
<dbReference type="CDD" id="cd00519">
    <property type="entry name" value="Lipase_3"/>
    <property type="match status" value="1"/>
</dbReference>
<dbReference type="InterPro" id="IPR002921">
    <property type="entry name" value="Fungal_lipase-type"/>
</dbReference>
<evidence type="ECO:0000259" key="2">
    <source>
        <dbReference type="Pfam" id="PF01764"/>
    </source>
</evidence>
<feature type="chain" id="PRO_5002096252" evidence="1">
    <location>
        <begin position="19"/>
        <end position="490"/>
    </location>
</feature>
<protein>
    <submittedName>
        <fullName evidence="3">Lipase-like protein</fullName>
    </submittedName>
</protein>
<evidence type="ECO:0000256" key="1">
    <source>
        <dbReference type="SAM" id="SignalP"/>
    </source>
</evidence>
<name>A0A0B2VN15_TOXCA</name>
<dbReference type="PANTHER" id="PTHR45908">
    <property type="entry name" value="PROTEIN CBG11750-RELATED"/>
    <property type="match status" value="1"/>
</dbReference>
<dbReference type="Gene3D" id="3.40.50.1820">
    <property type="entry name" value="alpha/beta hydrolase"/>
    <property type="match status" value="1"/>
</dbReference>
<dbReference type="PANTHER" id="PTHR45908:SF15">
    <property type="entry name" value="FUNGAL LIPASE-LIKE DOMAIN-CONTAINING PROTEIN"/>
    <property type="match status" value="1"/>
</dbReference>